<dbReference type="InterPro" id="IPR015946">
    <property type="entry name" value="KH_dom-like_a/b"/>
</dbReference>
<reference evidence="1 2" key="1">
    <citation type="submission" date="2024-06" db="EMBL/GenBank/DDBJ databases">
        <authorList>
            <person name="Li F."/>
        </authorList>
    </citation>
    <scope>NUCLEOTIDE SEQUENCE [LARGE SCALE GENOMIC DNA]</scope>
    <source>
        <strain evidence="1 2">GXAS 311</strain>
    </source>
</reference>
<dbReference type="InterPro" id="IPR036102">
    <property type="entry name" value="OsmC/Ohrsf"/>
</dbReference>
<name>A0ABV2BWI4_9GAMM</name>
<dbReference type="InterPro" id="IPR003718">
    <property type="entry name" value="OsmC/Ohr_fam"/>
</dbReference>
<dbReference type="PANTHER" id="PTHR34352:SF1">
    <property type="entry name" value="PROTEIN YHFA"/>
    <property type="match status" value="1"/>
</dbReference>
<dbReference type="Pfam" id="PF02566">
    <property type="entry name" value="OsmC"/>
    <property type="match status" value="1"/>
</dbReference>
<sequence length="133" mass="14914">MKVTTQWQNDLVFKGETADGHQILMDSDGKHASPMQMVLLAIGGCSSIDVVMILQRARQDITDCHCEITGDRAETIPKVFEKIHAHYTVKGRNLNQEQVKRACNLSMEKYCSVSLMLKGKVEVTYSVDIIEEA</sequence>
<dbReference type="Gene3D" id="2.20.25.10">
    <property type="match status" value="1"/>
</dbReference>
<evidence type="ECO:0000313" key="1">
    <source>
        <dbReference type="EMBL" id="MET1256301.1"/>
    </source>
</evidence>
<gene>
    <name evidence="1" type="ORF">ABVT43_14265</name>
</gene>
<dbReference type="NCBIfam" id="NF008009">
    <property type="entry name" value="PRK10738.1"/>
    <property type="match status" value="1"/>
</dbReference>
<evidence type="ECO:0000313" key="2">
    <source>
        <dbReference type="Proteomes" id="UP001548189"/>
    </source>
</evidence>
<organism evidence="1 2">
    <name type="scientific">Aliikangiella maris</name>
    <dbReference type="NCBI Taxonomy" id="3162458"/>
    <lineage>
        <taxon>Bacteria</taxon>
        <taxon>Pseudomonadati</taxon>
        <taxon>Pseudomonadota</taxon>
        <taxon>Gammaproteobacteria</taxon>
        <taxon>Oceanospirillales</taxon>
        <taxon>Pleioneaceae</taxon>
        <taxon>Aliikangiella</taxon>
    </lineage>
</organism>
<dbReference type="SUPFAM" id="SSF82784">
    <property type="entry name" value="OsmC-like"/>
    <property type="match status" value="1"/>
</dbReference>
<comment type="caution">
    <text evidence="1">The sequence shown here is derived from an EMBL/GenBank/DDBJ whole genome shotgun (WGS) entry which is preliminary data.</text>
</comment>
<proteinExistence type="predicted"/>
<dbReference type="PANTHER" id="PTHR34352">
    <property type="entry name" value="PROTEIN YHFA"/>
    <property type="match status" value="1"/>
</dbReference>
<dbReference type="Gene3D" id="3.30.300.20">
    <property type="match status" value="1"/>
</dbReference>
<dbReference type="EMBL" id="JBEVCJ010000020">
    <property type="protein sequence ID" value="MET1256301.1"/>
    <property type="molecule type" value="Genomic_DNA"/>
</dbReference>
<dbReference type="Proteomes" id="UP001548189">
    <property type="component" value="Unassembled WGS sequence"/>
</dbReference>
<keyword evidence="2" id="KW-1185">Reference proteome</keyword>
<accession>A0ABV2BWI4</accession>
<protein>
    <submittedName>
        <fullName evidence="1">OsmC family protein</fullName>
    </submittedName>
</protein>